<dbReference type="EMBL" id="MU006562">
    <property type="protein sequence ID" value="KAF2751219.1"/>
    <property type="molecule type" value="Genomic_DNA"/>
</dbReference>
<accession>A0A6A6VN20</accession>
<feature type="region of interest" description="Disordered" evidence="1">
    <location>
        <begin position="326"/>
        <end position="371"/>
    </location>
</feature>
<feature type="region of interest" description="Disordered" evidence="1">
    <location>
        <begin position="120"/>
        <end position="176"/>
    </location>
</feature>
<feature type="compositionally biased region" description="Polar residues" evidence="1">
    <location>
        <begin position="13"/>
        <end position="23"/>
    </location>
</feature>
<feature type="compositionally biased region" description="Basic and acidic residues" evidence="1">
    <location>
        <begin position="256"/>
        <end position="272"/>
    </location>
</feature>
<feature type="compositionally biased region" description="Basic residues" evidence="1">
    <location>
        <begin position="1"/>
        <end position="12"/>
    </location>
</feature>
<feature type="region of interest" description="Disordered" evidence="1">
    <location>
        <begin position="189"/>
        <end position="209"/>
    </location>
</feature>
<dbReference type="CDD" id="cd22249">
    <property type="entry name" value="UDM1_RNF168_RNF169-like"/>
    <property type="match status" value="1"/>
</dbReference>
<sequence>MSACHARMHKRGSSASSITGPSAVTTMPDAQAFLFNRSETPAVTYEEPWNDTSSYKPAPAAHSMKIKPYLRKLSSSRDTVSLDLSRSAADNEHLVGFGIPDYSRSVSDVNFNSINGPVRHARSTSNTSQFSAASSARPTYMPPARHTPREFTPPISKSSPSSLFEGDHDANNFTAEDDFRRHPYFDAARRSGSISSSNPPFSPPLRINTTGSLAGLGNSYSQSAASLTYSPVGQSRSRGETLQSLDTTASPASRTSFDKARRFMRGGGRDSPVDAASRAASIRAARQAFMEKEEAKERKYEKEEAKLAAREYQKRQKKEGEYLRKQYKEEKEARKSETNTRRSRSVSDSNEKSTPRPSIGVRQYSDHREAHSRSLPTFVATVDNEKHGAPYPKVTKTRAAKGRWLRFVTWFKTRILRMSNRVHK</sequence>
<feature type="compositionally biased region" description="Polar residues" evidence="1">
    <location>
        <begin position="230"/>
        <end position="255"/>
    </location>
</feature>
<evidence type="ECO:0000313" key="3">
    <source>
        <dbReference type="Proteomes" id="UP000799440"/>
    </source>
</evidence>
<evidence type="ECO:0000256" key="1">
    <source>
        <dbReference type="SAM" id="MobiDB-lite"/>
    </source>
</evidence>
<organism evidence="2 3">
    <name type="scientific">Sporormia fimetaria CBS 119925</name>
    <dbReference type="NCBI Taxonomy" id="1340428"/>
    <lineage>
        <taxon>Eukaryota</taxon>
        <taxon>Fungi</taxon>
        <taxon>Dikarya</taxon>
        <taxon>Ascomycota</taxon>
        <taxon>Pezizomycotina</taxon>
        <taxon>Dothideomycetes</taxon>
        <taxon>Pleosporomycetidae</taxon>
        <taxon>Pleosporales</taxon>
        <taxon>Sporormiaceae</taxon>
        <taxon>Sporormia</taxon>
    </lineage>
</organism>
<feature type="region of interest" description="Disordered" evidence="1">
    <location>
        <begin position="230"/>
        <end position="279"/>
    </location>
</feature>
<feature type="compositionally biased region" description="Polar residues" evidence="1">
    <location>
        <begin position="123"/>
        <end position="137"/>
    </location>
</feature>
<reference evidence="2" key="1">
    <citation type="journal article" date="2020" name="Stud. Mycol.">
        <title>101 Dothideomycetes genomes: a test case for predicting lifestyles and emergence of pathogens.</title>
        <authorList>
            <person name="Haridas S."/>
            <person name="Albert R."/>
            <person name="Binder M."/>
            <person name="Bloem J."/>
            <person name="Labutti K."/>
            <person name="Salamov A."/>
            <person name="Andreopoulos B."/>
            <person name="Baker S."/>
            <person name="Barry K."/>
            <person name="Bills G."/>
            <person name="Bluhm B."/>
            <person name="Cannon C."/>
            <person name="Castanera R."/>
            <person name="Culley D."/>
            <person name="Daum C."/>
            <person name="Ezra D."/>
            <person name="Gonzalez J."/>
            <person name="Henrissat B."/>
            <person name="Kuo A."/>
            <person name="Liang C."/>
            <person name="Lipzen A."/>
            <person name="Lutzoni F."/>
            <person name="Magnuson J."/>
            <person name="Mondo S."/>
            <person name="Nolan M."/>
            <person name="Ohm R."/>
            <person name="Pangilinan J."/>
            <person name="Park H.-J."/>
            <person name="Ramirez L."/>
            <person name="Alfaro M."/>
            <person name="Sun H."/>
            <person name="Tritt A."/>
            <person name="Yoshinaga Y."/>
            <person name="Zwiers L.-H."/>
            <person name="Turgeon B."/>
            <person name="Goodwin S."/>
            <person name="Spatafora J."/>
            <person name="Crous P."/>
            <person name="Grigoriev I."/>
        </authorList>
    </citation>
    <scope>NUCLEOTIDE SEQUENCE</scope>
    <source>
        <strain evidence="2">CBS 119925</strain>
    </source>
</reference>
<dbReference type="OrthoDB" id="5377213at2759"/>
<feature type="compositionally biased region" description="Basic and acidic residues" evidence="1">
    <location>
        <begin position="326"/>
        <end position="340"/>
    </location>
</feature>
<protein>
    <submittedName>
        <fullName evidence="2">Uncharacterized protein</fullName>
    </submittedName>
</protein>
<evidence type="ECO:0000313" key="2">
    <source>
        <dbReference type="EMBL" id="KAF2751219.1"/>
    </source>
</evidence>
<proteinExistence type="predicted"/>
<name>A0A6A6VN20_9PLEO</name>
<feature type="region of interest" description="Disordered" evidence="1">
    <location>
        <begin position="1"/>
        <end position="23"/>
    </location>
</feature>
<dbReference type="Proteomes" id="UP000799440">
    <property type="component" value="Unassembled WGS sequence"/>
</dbReference>
<keyword evidence="3" id="KW-1185">Reference proteome</keyword>
<dbReference type="AlphaFoldDB" id="A0A6A6VN20"/>
<gene>
    <name evidence="2" type="ORF">M011DRAFT_491774</name>
</gene>